<dbReference type="EMBL" id="JBEWLZ010000003">
    <property type="protein sequence ID" value="MET1489503.1"/>
    <property type="molecule type" value="Genomic_DNA"/>
</dbReference>
<dbReference type="Proteomes" id="UP001548590">
    <property type="component" value="Unassembled WGS sequence"/>
</dbReference>
<protein>
    <recommendedName>
        <fullName evidence="3">YkgJ family cysteine cluster protein</fullName>
    </recommendedName>
</protein>
<evidence type="ECO:0008006" key="3">
    <source>
        <dbReference type="Google" id="ProtNLM"/>
    </source>
</evidence>
<accession>A0ABV2CNU4</accession>
<gene>
    <name evidence="1" type="ORF">ABVT11_06660</name>
</gene>
<sequence>MATPNKARQHLTQTLADTAARYQRESVIPHCPSCAAPCCKLDKLVLELDWAQTKGLWKLEESRKEFDKRLASGRGPIEIRPANGLYYAHSRPCPAFDPACGCTVYTTPLKPVGCSDFPVYENEGEVMADLRCEAVDIEALKARLQEALGPEARLRERADRDFPFLVTLSARLPGK</sequence>
<evidence type="ECO:0000313" key="2">
    <source>
        <dbReference type="Proteomes" id="UP001548590"/>
    </source>
</evidence>
<dbReference type="RefSeq" id="WP_345925365.1">
    <property type="nucleotide sequence ID" value="NZ_JBDIVF010000002.1"/>
</dbReference>
<organism evidence="1 2">
    <name type="scientific">Uliginosibacterium paludis</name>
    <dbReference type="NCBI Taxonomy" id="1615952"/>
    <lineage>
        <taxon>Bacteria</taxon>
        <taxon>Pseudomonadati</taxon>
        <taxon>Pseudomonadota</taxon>
        <taxon>Betaproteobacteria</taxon>
        <taxon>Rhodocyclales</taxon>
        <taxon>Zoogloeaceae</taxon>
        <taxon>Uliginosibacterium</taxon>
    </lineage>
</organism>
<reference evidence="1 2" key="1">
    <citation type="submission" date="2024-07" db="EMBL/GenBank/DDBJ databases">
        <title>Uliginosibacterium paludis KCTC:42655.</title>
        <authorList>
            <person name="Kim M.K."/>
        </authorList>
    </citation>
    <scope>NUCLEOTIDE SEQUENCE [LARGE SCALE GENOMIC DNA]</scope>
    <source>
        <strain evidence="1 2">KCTC 42655</strain>
    </source>
</reference>
<proteinExistence type="predicted"/>
<evidence type="ECO:0000313" key="1">
    <source>
        <dbReference type="EMBL" id="MET1489503.1"/>
    </source>
</evidence>
<keyword evidence="2" id="KW-1185">Reference proteome</keyword>
<name>A0ABV2CNU4_9RHOO</name>
<comment type="caution">
    <text evidence="1">The sequence shown here is derived from an EMBL/GenBank/DDBJ whole genome shotgun (WGS) entry which is preliminary data.</text>
</comment>